<dbReference type="EMBL" id="VDMA02000001">
    <property type="protein sequence ID" value="KAB8187809.1"/>
    <property type="molecule type" value="Genomic_DNA"/>
</dbReference>
<evidence type="ECO:0000313" key="1">
    <source>
        <dbReference type="EMBL" id="KAB8187809.1"/>
    </source>
</evidence>
<evidence type="ECO:0000313" key="2">
    <source>
        <dbReference type="Proteomes" id="UP000313066"/>
    </source>
</evidence>
<dbReference type="GO" id="GO:0016702">
    <property type="term" value="F:oxidoreductase activity, acting on single donors with incorporation of molecular oxygen, incorporation of two atoms of oxygen"/>
    <property type="evidence" value="ECO:0007669"/>
    <property type="project" value="InterPro"/>
</dbReference>
<dbReference type="RefSeq" id="WP_139572257.1">
    <property type="nucleotide sequence ID" value="NZ_VDMA02000001.1"/>
</dbReference>
<dbReference type="InterPro" id="IPR050770">
    <property type="entry name" value="Intradiol_RC_Dioxygenase"/>
</dbReference>
<protein>
    <submittedName>
        <fullName evidence="1">Protocatechuate 3,4-dioxygenase subunit alpha</fullName>
    </submittedName>
</protein>
<name>A0A5N6C539_9ACTN</name>
<dbReference type="AlphaFoldDB" id="A0A5N6C539"/>
<keyword evidence="1" id="KW-0223">Dioxygenase</keyword>
<dbReference type="Proteomes" id="UP000313066">
    <property type="component" value="Unassembled WGS sequence"/>
</dbReference>
<proteinExistence type="predicted"/>
<gene>
    <name evidence="1" type="ORF">FH610_001145</name>
</gene>
<dbReference type="PANTHER" id="PTHR33711">
    <property type="entry name" value="DIOXYGENASE, PUTATIVE (AFU_ORTHOLOGUE AFUA_2G02910)-RELATED"/>
    <property type="match status" value="1"/>
</dbReference>
<keyword evidence="2" id="KW-1185">Reference proteome</keyword>
<dbReference type="Gene3D" id="2.60.130.10">
    <property type="entry name" value="Aromatic compound dioxygenase"/>
    <property type="match status" value="1"/>
</dbReference>
<comment type="caution">
    <text evidence="1">The sequence shown here is derived from an EMBL/GenBank/DDBJ whole genome shotgun (WGS) entry which is preliminary data.</text>
</comment>
<dbReference type="SUPFAM" id="SSF49482">
    <property type="entry name" value="Aromatic compound dioxygenase"/>
    <property type="match status" value="1"/>
</dbReference>
<reference evidence="1 2" key="1">
    <citation type="submission" date="2019-10" db="EMBL/GenBank/DDBJ databases">
        <title>Nonomuraea sp. nov., isolated from Phyllanthus amarus.</title>
        <authorList>
            <person name="Klykleung N."/>
            <person name="Tanasupawat S."/>
        </authorList>
    </citation>
    <scope>NUCLEOTIDE SEQUENCE [LARGE SCALE GENOMIC DNA]</scope>
    <source>
        <strain evidence="1 2">CR1-09</strain>
    </source>
</reference>
<dbReference type="GO" id="GO:0005506">
    <property type="term" value="F:iron ion binding"/>
    <property type="evidence" value="ECO:0007669"/>
    <property type="project" value="InterPro"/>
</dbReference>
<accession>A0A5N6C539</accession>
<dbReference type="PANTHER" id="PTHR33711:SF9">
    <property type="entry name" value="PROTOCATECHUATE 3,4-DIOXYGENASE ALPHA CHAIN"/>
    <property type="match status" value="1"/>
</dbReference>
<dbReference type="InterPro" id="IPR015889">
    <property type="entry name" value="Intradiol_dOase_core"/>
</dbReference>
<keyword evidence="1" id="KW-0560">Oxidoreductase</keyword>
<sequence>MTTPSQTVGPFFGFALPYAADWELVPEGHPGAVTITGRVFDGAGEPVPDALLELWTGEPGDRGALGRGGTGISGGTGVSGFGRCGTAPDGSYRFRLAPPSRPYAALLVFARGLLKPVRTRVYLADTPDPLLDSLDPARRATLLAHAEGQDVYRFDVRLQGEQETVFLEF</sequence>
<organism evidence="1 2">
    <name type="scientific">Microbispora catharanthi</name>
    <dbReference type="NCBI Taxonomy" id="1712871"/>
    <lineage>
        <taxon>Bacteria</taxon>
        <taxon>Bacillati</taxon>
        <taxon>Actinomycetota</taxon>
        <taxon>Actinomycetes</taxon>
        <taxon>Streptosporangiales</taxon>
        <taxon>Streptosporangiaceae</taxon>
        <taxon>Microbispora</taxon>
    </lineage>
</organism>